<comment type="caution">
    <text evidence="2">The sequence shown here is derived from an EMBL/GenBank/DDBJ whole genome shotgun (WGS) entry which is preliminary data.</text>
</comment>
<accession>A0A1S1LQ34</accession>
<sequence length="295" mass="32161">MVAVLTQVMREDESITVTPSAMLPDVVTGEPREVDILVETIVAGHKVNIGIECRAHKRPQAVTWVESVRSSHADLPVHLSVLVSESGFYKPAVEKARHYGMRTITPGEVTPGFVGAVVNALDKVVTKRAHFRVQTVWLVIRMEDGELMRVEGFPDAPVFAHDGTEIGDVGFILKEIVEDKPRQRAQLQTATDKDKYMRIRTDGPTYDGQPVCVIPVLDGEELPPAPIVGMHIAGPVTLDLVEIPLIHGDYDGTPYSTGSIEYDGMRVSVVATESGDGPAKWAGSVTEPGGRQEFF</sequence>
<dbReference type="Proteomes" id="UP000180043">
    <property type="component" value="Unassembled WGS sequence"/>
</dbReference>
<reference evidence="2 3" key="1">
    <citation type="submission" date="2016-10" db="EMBL/GenBank/DDBJ databases">
        <title>Evaluation of Human, Veterinary and Environmental Mycobacterium chelonae Isolates by Core Genome Phylogenomic Analysis, Targeted Gene Comparison, and Anti-microbial Susceptibility Patterns: A Tale of Mistaken Identities.</title>
        <authorList>
            <person name="Fogelson S.B."/>
            <person name="Camus A.C."/>
            <person name="Lorenz W."/>
            <person name="Vasireddy R."/>
            <person name="Vasireddy S."/>
            <person name="Smith T."/>
            <person name="Brown-Elliott B.A."/>
            <person name="Wallace R.J.Jr."/>
            <person name="Hasan N.A."/>
            <person name="Reischl U."/>
            <person name="Sanchez S."/>
        </authorList>
    </citation>
    <scope>NUCLEOTIDE SEQUENCE [LARGE SCALE GENOMIC DNA]</scope>
    <source>
        <strain evidence="2 3">15515</strain>
    </source>
</reference>
<gene>
    <name evidence="2" type="ORF">BKG82_12735</name>
</gene>
<evidence type="ECO:0000313" key="2">
    <source>
        <dbReference type="EMBL" id="OHU57053.1"/>
    </source>
</evidence>
<feature type="region of interest" description="Disordered" evidence="1">
    <location>
        <begin position="276"/>
        <end position="295"/>
    </location>
</feature>
<evidence type="ECO:0000256" key="1">
    <source>
        <dbReference type="SAM" id="MobiDB-lite"/>
    </source>
</evidence>
<evidence type="ECO:0008006" key="4">
    <source>
        <dbReference type="Google" id="ProtNLM"/>
    </source>
</evidence>
<proteinExistence type="predicted"/>
<evidence type="ECO:0000313" key="3">
    <source>
        <dbReference type="Proteomes" id="UP000180043"/>
    </source>
</evidence>
<name>A0A1S1LQ34_MYCCH</name>
<organism evidence="2 3">
    <name type="scientific">Mycobacteroides chelonae</name>
    <name type="common">Mycobacterium chelonae</name>
    <dbReference type="NCBI Taxonomy" id="1774"/>
    <lineage>
        <taxon>Bacteria</taxon>
        <taxon>Bacillati</taxon>
        <taxon>Actinomycetota</taxon>
        <taxon>Actinomycetes</taxon>
        <taxon>Mycobacteriales</taxon>
        <taxon>Mycobacteriaceae</taxon>
        <taxon>Mycobacteroides</taxon>
    </lineage>
</organism>
<protein>
    <recommendedName>
        <fullName evidence="4">Restriction endonuclease type IV Mrr domain-containing protein</fullName>
    </recommendedName>
</protein>
<dbReference type="EMBL" id="MLIQ01000014">
    <property type="protein sequence ID" value="OHU57053.1"/>
    <property type="molecule type" value="Genomic_DNA"/>
</dbReference>
<dbReference type="AlphaFoldDB" id="A0A1S1LQ34"/>